<feature type="transmembrane region" description="Helical" evidence="2">
    <location>
        <begin position="157"/>
        <end position="176"/>
    </location>
</feature>
<comment type="caution">
    <text evidence="5">The sequence shown here is derived from an EMBL/GenBank/DDBJ whole genome shotgun (WGS) entry which is preliminary data.</text>
</comment>
<dbReference type="PROSITE" id="PS50005">
    <property type="entry name" value="TPR"/>
    <property type="match status" value="1"/>
</dbReference>
<dbReference type="PROSITE" id="PS50293">
    <property type="entry name" value="TPR_REGION"/>
    <property type="match status" value="1"/>
</dbReference>
<proteinExistence type="predicted"/>
<feature type="transmembrane region" description="Helical" evidence="2">
    <location>
        <begin position="128"/>
        <end position="148"/>
    </location>
</feature>
<reference evidence="5" key="1">
    <citation type="submission" date="2020-10" db="EMBL/GenBank/DDBJ databases">
        <authorList>
            <person name="Gilroy R."/>
        </authorList>
    </citation>
    <scope>NUCLEOTIDE SEQUENCE</scope>
    <source>
        <strain evidence="5">G3-4614</strain>
    </source>
</reference>
<evidence type="ECO:0000256" key="1">
    <source>
        <dbReference type="PROSITE-ProRule" id="PRU00339"/>
    </source>
</evidence>
<dbReference type="SUPFAM" id="SSF48452">
    <property type="entry name" value="TPR-like"/>
    <property type="match status" value="1"/>
</dbReference>
<evidence type="ECO:0000259" key="4">
    <source>
        <dbReference type="Pfam" id="PF08239"/>
    </source>
</evidence>
<dbReference type="Pfam" id="PF08239">
    <property type="entry name" value="SH3_3"/>
    <property type="match status" value="1"/>
</dbReference>
<protein>
    <submittedName>
        <fullName evidence="5">Tetratricopeptide repeat protein</fullName>
    </submittedName>
</protein>
<dbReference type="EMBL" id="JADIMW010000053">
    <property type="protein sequence ID" value="MBO8438240.1"/>
    <property type="molecule type" value="Genomic_DNA"/>
</dbReference>
<dbReference type="Pfam" id="PF00515">
    <property type="entry name" value="TPR_1"/>
    <property type="match status" value="1"/>
</dbReference>
<dbReference type="SMART" id="SM00028">
    <property type="entry name" value="TPR"/>
    <property type="match status" value="1"/>
</dbReference>
<keyword evidence="3" id="KW-0732">Signal</keyword>
<name>A0A9D9E4B6_9BACT</name>
<keyword evidence="1" id="KW-0802">TPR repeat</keyword>
<evidence type="ECO:0000256" key="3">
    <source>
        <dbReference type="SAM" id="SignalP"/>
    </source>
</evidence>
<feature type="signal peptide" evidence="3">
    <location>
        <begin position="1"/>
        <end position="20"/>
    </location>
</feature>
<dbReference type="InterPro" id="IPR003646">
    <property type="entry name" value="SH3-like_bac-type"/>
</dbReference>
<feature type="chain" id="PRO_5038899235" evidence="3">
    <location>
        <begin position="21"/>
        <end position="248"/>
    </location>
</feature>
<sequence length="248" mass="27873">MKKTAIMIFAMLCSFIYAEAATLQEAAEAYGAQKYDDAAAMYEEIIAGQGKSSEVYYNLGNAYYKLKQYPKAILNYERALLMAPGDEDIRFNLELARTKITDKIDVIDRSFLSVWGDTLRNLFSSDTWSIIAIATFILFIAGAFLYFFTTTVWMRKLGFFGGFLLLVISVAANFFASQQKEKLLNRNEAIVISPSVTVKSSPADSGTDLFILHEGTKVKITDKVGEWSEIRIEDGNTGWMQNSKMEII</sequence>
<gene>
    <name evidence="5" type="ORF">IAC54_05005</name>
</gene>
<accession>A0A9D9E4B6</accession>
<dbReference type="Gene3D" id="1.25.40.10">
    <property type="entry name" value="Tetratricopeptide repeat domain"/>
    <property type="match status" value="1"/>
</dbReference>
<evidence type="ECO:0000313" key="5">
    <source>
        <dbReference type="EMBL" id="MBO8438240.1"/>
    </source>
</evidence>
<dbReference type="InterPro" id="IPR019734">
    <property type="entry name" value="TPR_rpt"/>
</dbReference>
<dbReference type="Proteomes" id="UP000823636">
    <property type="component" value="Unassembled WGS sequence"/>
</dbReference>
<dbReference type="Gene3D" id="2.30.30.40">
    <property type="entry name" value="SH3 Domains"/>
    <property type="match status" value="1"/>
</dbReference>
<dbReference type="InterPro" id="IPR011990">
    <property type="entry name" value="TPR-like_helical_dom_sf"/>
</dbReference>
<dbReference type="AlphaFoldDB" id="A0A9D9E4B6"/>
<feature type="domain" description="SH3b" evidence="4">
    <location>
        <begin position="195"/>
        <end position="242"/>
    </location>
</feature>
<evidence type="ECO:0000313" key="6">
    <source>
        <dbReference type="Proteomes" id="UP000823636"/>
    </source>
</evidence>
<reference evidence="5" key="2">
    <citation type="journal article" date="2021" name="PeerJ">
        <title>Extensive microbial diversity within the chicken gut microbiome revealed by metagenomics and culture.</title>
        <authorList>
            <person name="Gilroy R."/>
            <person name="Ravi A."/>
            <person name="Getino M."/>
            <person name="Pursley I."/>
            <person name="Horton D.L."/>
            <person name="Alikhan N.F."/>
            <person name="Baker D."/>
            <person name="Gharbi K."/>
            <person name="Hall N."/>
            <person name="Watson M."/>
            <person name="Adriaenssens E.M."/>
            <person name="Foster-Nyarko E."/>
            <person name="Jarju S."/>
            <person name="Secka A."/>
            <person name="Antonio M."/>
            <person name="Oren A."/>
            <person name="Chaudhuri R.R."/>
            <person name="La Ragione R."/>
            <person name="Hildebrand F."/>
            <person name="Pallen M.J."/>
        </authorList>
    </citation>
    <scope>NUCLEOTIDE SEQUENCE</scope>
    <source>
        <strain evidence="5">G3-4614</strain>
    </source>
</reference>
<feature type="repeat" description="TPR" evidence="1">
    <location>
        <begin position="53"/>
        <end position="86"/>
    </location>
</feature>
<organism evidence="5 6">
    <name type="scientific">Candidatus Caccoplasma merdipullorum</name>
    <dbReference type="NCBI Taxonomy" id="2840718"/>
    <lineage>
        <taxon>Bacteria</taxon>
        <taxon>Pseudomonadati</taxon>
        <taxon>Bacteroidota</taxon>
        <taxon>Bacteroidia</taxon>
        <taxon>Bacteroidales</taxon>
        <taxon>Bacteroidaceae</taxon>
        <taxon>Bacteroidaceae incertae sedis</taxon>
        <taxon>Candidatus Caccoplasma</taxon>
    </lineage>
</organism>
<keyword evidence="2" id="KW-1133">Transmembrane helix</keyword>
<keyword evidence="2" id="KW-0472">Membrane</keyword>
<keyword evidence="2" id="KW-0812">Transmembrane</keyword>
<evidence type="ECO:0000256" key="2">
    <source>
        <dbReference type="SAM" id="Phobius"/>
    </source>
</evidence>